<organism evidence="6 7">
    <name type="scientific">Candidatus Caccousia avicola</name>
    <dbReference type="NCBI Taxonomy" id="2840721"/>
    <lineage>
        <taxon>Bacteria</taxon>
        <taxon>Bacillati</taxon>
        <taxon>Bacillota</taxon>
        <taxon>Clostridia</taxon>
        <taxon>Eubacteriales</taxon>
        <taxon>Oscillospiraceae</taxon>
        <taxon>Oscillospiraceae incertae sedis</taxon>
        <taxon>Candidatus Caccousia</taxon>
    </lineage>
</organism>
<proteinExistence type="predicted"/>
<evidence type="ECO:0000256" key="1">
    <source>
        <dbReference type="ARBA" id="ARBA00023015"/>
    </source>
</evidence>
<feature type="region of interest" description="Disordered" evidence="4">
    <location>
        <begin position="147"/>
        <end position="170"/>
    </location>
</feature>
<evidence type="ECO:0000256" key="3">
    <source>
        <dbReference type="ARBA" id="ARBA00023163"/>
    </source>
</evidence>
<keyword evidence="1" id="KW-0805">Transcription regulation</keyword>
<dbReference type="EMBL" id="DVGZ01000085">
    <property type="protein sequence ID" value="HIR47584.1"/>
    <property type="molecule type" value="Genomic_DNA"/>
</dbReference>
<evidence type="ECO:0000256" key="4">
    <source>
        <dbReference type="SAM" id="MobiDB-lite"/>
    </source>
</evidence>
<evidence type="ECO:0000313" key="6">
    <source>
        <dbReference type="EMBL" id="HIR47584.1"/>
    </source>
</evidence>
<comment type="caution">
    <text evidence="6">The sequence shown here is derived from an EMBL/GenBank/DDBJ whole genome shotgun (WGS) entry which is preliminary data.</text>
</comment>
<gene>
    <name evidence="6" type="ORF">IAB89_08005</name>
</gene>
<dbReference type="SMART" id="SM00347">
    <property type="entry name" value="HTH_MARR"/>
    <property type="match status" value="1"/>
</dbReference>
<dbReference type="Gene3D" id="1.10.10.10">
    <property type="entry name" value="Winged helix-like DNA-binding domain superfamily/Winged helix DNA-binding domain"/>
    <property type="match status" value="1"/>
</dbReference>
<dbReference type="PRINTS" id="PR00598">
    <property type="entry name" value="HTHMARR"/>
</dbReference>
<dbReference type="InterPro" id="IPR036388">
    <property type="entry name" value="WH-like_DNA-bd_sf"/>
</dbReference>
<name>A0A9D1ANC2_9FIRM</name>
<evidence type="ECO:0000313" key="7">
    <source>
        <dbReference type="Proteomes" id="UP000824242"/>
    </source>
</evidence>
<dbReference type="GO" id="GO:0003677">
    <property type="term" value="F:DNA binding"/>
    <property type="evidence" value="ECO:0007669"/>
    <property type="project" value="UniProtKB-KW"/>
</dbReference>
<evidence type="ECO:0000259" key="5">
    <source>
        <dbReference type="PROSITE" id="PS50995"/>
    </source>
</evidence>
<dbReference type="InterPro" id="IPR000835">
    <property type="entry name" value="HTH_MarR-typ"/>
</dbReference>
<feature type="domain" description="HTH marR-type" evidence="5">
    <location>
        <begin position="1"/>
        <end position="133"/>
    </location>
</feature>
<dbReference type="InterPro" id="IPR036390">
    <property type="entry name" value="WH_DNA-bd_sf"/>
</dbReference>
<dbReference type="PROSITE" id="PS50995">
    <property type="entry name" value="HTH_MARR_2"/>
    <property type="match status" value="1"/>
</dbReference>
<dbReference type="GO" id="GO:0003700">
    <property type="term" value="F:DNA-binding transcription factor activity"/>
    <property type="evidence" value="ECO:0007669"/>
    <property type="project" value="InterPro"/>
</dbReference>
<dbReference type="SUPFAM" id="SSF46785">
    <property type="entry name" value="Winged helix' DNA-binding domain"/>
    <property type="match status" value="1"/>
</dbReference>
<reference evidence="6" key="1">
    <citation type="submission" date="2020-10" db="EMBL/GenBank/DDBJ databases">
        <authorList>
            <person name="Gilroy R."/>
        </authorList>
    </citation>
    <scope>NUCLEOTIDE SEQUENCE</scope>
    <source>
        <strain evidence="6">ChiSxjej1B13-7958</strain>
    </source>
</reference>
<sequence length="170" mass="20019">MDVTQRRISKIARGVRIFTNQIMRRMGVGPSELDVLLYVRWHPGTTLTELCRKLEIDKGAAARQLASLQTKGYLRREPNPADGRSQLLFATEKGDAIRSSKQHLEELFYEWLLEPLSQTEQEELARLLEIVERRCWEERQSDFPHVRERFLEEEKRRAEQEPRTEKKGGE</sequence>
<evidence type="ECO:0000256" key="2">
    <source>
        <dbReference type="ARBA" id="ARBA00023125"/>
    </source>
</evidence>
<reference evidence="6" key="2">
    <citation type="journal article" date="2021" name="PeerJ">
        <title>Extensive microbial diversity within the chicken gut microbiome revealed by metagenomics and culture.</title>
        <authorList>
            <person name="Gilroy R."/>
            <person name="Ravi A."/>
            <person name="Getino M."/>
            <person name="Pursley I."/>
            <person name="Horton D.L."/>
            <person name="Alikhan N.F."/>
            <person name="Baker D."/>
            <person name="Gharbi K."/>
            <person name="Hall N."/>
            <person name="Watson M."/>
            <person name="Adriaenssens E.M."/>
            <person name="Foster-Nyarko E."/>
            <person name="Jarju S."/>
            <person name="Secka A."/>
            <person name="Antonio M."/>
            <person name="Oren A."/>
            <person name="Chaudhuri R.R."/>
            <person name="La Ragione R."/>
            <person name="Hildebrand F."/>
            <person name="Pallen M.J."/>
        </authorList>
    </citation>
    <scope>NUCLEOTIDE SEQUENCE</scope>
    <source>
        <strain evidence="6">ChiSxjej1B13-7958</strain>
    </source>
</reference>
<keyword evidence="2" id="KW-0238">DNA-binding</keyword>
<dbReference type="Pfam" id="PF12802">
    <property type="entry name" value="MarR_2"/>
    <property type="match status" value="1"/>
</dbReference>
<dbReference type="PANTHER" id="PTHR42756">
    <property type="entry name" value="TRANSCRIPTIONAL REGULATOR, MARR"/>
    <property type="match status" value="1"/>
</dbReference>
<accession>A0A9D1ANC2</accession>
<dbReference type="PANTHER" id="PTHR42756:SF1">
    <property type="entry name" value="TRANSCRIPTIONAL REPRESSOR OF EMRAB OPERON"/>
    <property type="match status" value="1"/>
</dbReference>
<dbReference type="AlphaFoldDB" id="A0A9D1ANC2"/>
<dbReference type="Proteomes" id="UP000824242">
    <property type="component" value="Unassembled WGS sequence"/>
</dbReference>
<protein>
    <submittedName>
        <fullName evidence="6">MarR family transcriptional regulator</fullName>
    </submittedName>
</protein>
<keyword evidence="3" id="KW-0804">Transcription</keyword>